<dbReference type="PANTHER" id="PTHR36842">
    <property type="entry name" value="PROTEIN TOLB HOMOLOG"/>
    <property type="match status" value="1"/>
</dbReference>
<dbReference type="AlphaFoldDB" id="A0A7V8NPU4"/>
<comment type="similarity">
    <text evidence="1">Belongs to the TolB family.</text>
</comment>
<dbReference type="SUPFAM" id="SSF82171">
    <property type="entry name" value="DPP6 N-terminal domain-like"/>
    <property type="match status" value="1"/>
</dbReference>
<keyword evidence="3" id="KW-1185">Reference proteome</keyword>
<sequence length="402" mass="44116">MGVKRKLTDPPPLADGDWNPKFSPDGLTVAFKRVTGYWADEIYLLPRAGGTPRRLTDARGGIWGHAWTADGKSLIVSWQRSSTIFGLWRIPLDAPSGAESITQGGSDAITPATSLKASRMAWVNQLWDLNIYRILANGVGKPTKLIASTLRDQGATYSPDGSIAFISDRSGSKEIWLAKGDGSGQAQVTHFGGPSIDHLQWSPDGRMVAFDARPHGYSDIFTLECDSARARCGEPKPLSMAPAVIPSWSADGEFIYFASDRTGKWEIWRVVASGGRPLQVTKNGGYMSRESRDGKWLYFSKYMRDSIWRAPGSQAQNRTALGEAEVLGPPYKVKTDDWTITADEIVFLDSATSTHPAAIRAYRIATGRTRSILELTELLPDTRGNMGISVSPDSRWVLYSQL</sequence>
<dbReference type="InterPro" id="IPR011659">
    <property type="entry name" value="WD40"/>
</dbReference>
<feature type="non-terminal residue" evidence="2">
    <location>
        <position position="402"/>
    </location>
</feature>
<reference evidence="2" key="1">
    <citation type="submission" date="2020-06" db="EMBL/GenBank/DDBJ databases">
        <title>Legume-microbial interactions unlock mineral nutrients during tropical forest succession.</title>
        <authorList>
            <person name="Epihov D.Z."/>
        </authorList>
    </citation>
    <scope>NUCLEOTIDE SEQUENCE [LARGE SCALE GENOMIC DNA]</scope>
    <source>
        <strain evidence="2">Pan2503</strain>
    </source>
</reference>
<gene>
    <name evidence="2" type="ORF">HRJ53_09965</name>
</gene>
<dbReference type="PANTHER" id="PTHR36842:SF1">
    <property type="entry name" value="PROTEIN TOLB"/>
    <property type="match status" value="1"/>
</dbReference>
<protein>
    <submittedName>
        <fullName evidence="2">PD40 domain-containing protein</fullName>
    </submittedName>
</protein>
<dbReference type="Pfam" id="PF07676">
    <property type="entry name" value="PD40"/>
    <property type="match status" value="3"/>
</dbReference>
<evidence type="ECO:0000256" key="1">
    <source>
        <dbReference type="ARBA" id="ARBA00009820"/>
    </source>
</evidence>
<organism evidence="2 3">
    <name type="scientific">Candidatus Acidiferrum panamense</name>
    <dbReference type="NCBI Taxonomy" id="2741543"/>
    <lineage>
        <taxon>Bacteria</taxon>
        <taxon>Pseudomonadati</taxon>
        <taxon>Acidobacteriota</taxon>
        <taxon>Terriglobia</taxon>
        <taxon>Candidatus Acidiferrales</taxon>
        <taxon>Candidatus Acidiferrum</taxon>
    </lineage>
</organism>
<name>A0A7V8NPU4_9BACT</name>
<proteinExistence type="inferred from homology"/>
<accession>A0A7V8NPU4</accession>
<dbReference type="Proteomes" id="UP000567293">
    <property type="component" value="Unassembled WGS sequence"/>
</dbReference>
<dbReference type="Gene3D" id="2.120.10.30">
    <property type="entry name" value="TolB, C-terminal domain"/>
    <property type="match status" value="3"/>
</dbReference>
<evidence type="ECO:0000313" key="3">
    <source>
        <dbReference type="Proteomes" id="UP000567293"/>
    </source>
</evidence>
<comment type="caution">
    <text evidence="2">The sequence shown here is derived from an EMBL/GenBank/DDBJ whole genome shotgun (WGS) entry which is preliminary data.</text>
</comment>
<dbReference type="InterPro" id="IPR011042">
    <property type="entry name" value="6-blade_b-propeller_TolB-like"/>
</dbReference>
<dbReference type="EMBL" id="JACDQQ010000959">
    <property type="protein sequence ID" value="MBA0085312.1"/>
    <property type="molecule type" value="Genomic_DNA"/>
</dbReference>
<evidence type="ECO:0000313" key="2">
    <source>
        <dbReference type="EMBL" id="MBA0085312.1"/>
    </source>
</evidence>